<evidence type="ECO:0000256" key="5">
    <source>
        <dbReference type="ARBA" id="ARBA00023187"/>
    </source>
</evidence>
<dbReference type="RefSeq" id="XP_040769190.1">
    <property type="nucleotide sequence ID" value="XM_040905463.1"/>
</dbReference>
<dbReference type="PANTHER" id="PTHR23142">
    <property type="entry name" value="PRE-MRNA-SPLICING FACTOR 38A-RELATED"/>
    <property type="match status" value="1"/>
</dbReference>
<dbReference type="FunCoup" id="A0A165HA15">
    <property type="interactions" value="554"/>
</dbReference>
<name>A0A165HA15_9APHY</name>
<dbReference type="OrthoDB" id="190958at2759"/>
<accession>A0A165HA15</accession>
<dbReference type="AlphaFoldDB" id="A0A165HA15"/>
<feature type="compositionally biased region" description="Low complexity" evidence="8">
    <location>
        <begin position="242"/>
        <end position="273"/>
    </location>
</feature>
<dbReference type="GO" id="GO:0000398">
    <property type="term" value="P:mRNA splicing, via spliceosome"/>
    <property type="evidence" value="ECO:0007669"/>
    <property type="project" value="UniProtKB-UniRule"/>
</dbReference>
<evidence type="ECO:0000313" key="10">
    <source>
        <dbReference type="Proteomes" id="UP000076871"/>
    </source>
</evidence>
<evidence type="ECO:0000256" key="6">
    <source>
        <dbReference type="ARBA" id="ARBA00023242"/>
    </source>
</evidence>
<dbReference type="InParanoid" id="A0A165HA15"/>
<feature type="compositionally biased region" description="Basic and acidic residues" evidence="8">
    <location>
        <begin position="181"/>
        <end position="210"/>
    </location>
</feature>
<dbReference type="Pfam" id="PF03371">
    <property type="entry name" value="PRP38"/>
    <property type="match status" value="1"/>
</dbReference>
<dbReference type="GO" id="GO:0005681">
    <property type="term" value="C:spliceosomal complex"/>
    <property type="evidence" value="ECO:0007669"/>
    <property type="project" value="UniProtKB-KW"/>
</dbReference>
<evidence type="ECO:0000256" key="4">
    <source>
        <dbReference type="ARBA" id="ARBA00022728"/>
    </source>
</evidence>
<keyword evidence="5 7" id="KW-0508">mRNA splicing</keyword>
<proteinExistence type="inferred from homology"/>
<protein>
    <recommendedName>
        <fullName evidence="7">Pre-mRNA-splicing factor 38</fullName>
    </recommendedName>
</protein>
<evidence type="ECO:0000313" key="9">
    <source>
        <dbReference type="EMBL" id="KZT11450.1"/>
    </source>
</evidence>
<dbReference type="EMBL" id="KV427607">
    <property type="protein sequence ID" value="KZT11450.1"/>
    <property type="molecule type" value="Genomic_DNA"/>
</dbReference>
<keyword evidence="10" id="KW-1185">Reference proteome</keyword>
<evidence type="ECO:0000256" key="7">
    <source>
        <dbReference type="RuleBase" id="RU367025"/>
    </source>
</evidence>
<evidence type="ECO:0000256" key="2">
    <source>
        <dbReference type="ARBA" id="ARBA00006164"/>
    </source>
</evidence>
<feature type="region of interest" description="Disordered" evidence="8">
    <location>
        <begin position="180"/>
        <end position="305"/>
    </location>
</feature>
<evidence type="ECO:0000256" key="3">
    <source>
        <dbReference type="ARBA" id="ARBA00022664"/>
    </source>
</evidence>
<sequence length="305" mass="35021">MANTTVRGAQAIHGQNPQFLVEAVIRNRIYESTYWKEHCFALTAESLIDKAIELKYVGGVYGNQKPTEFLCLLLKLLQIQPEKEILLEYLQADEFKYLRVLAVMYIRMTFRAVEVYEILEPLLKDYRKLRYRGTNGFTLTYVDEFVDNLLVEERVCDIILPRLTKRDVLEDMAEIGSRKSRLLDAMEGKSEHGSDHSPNRSRSRSRDRSSSRSPNAEHYASRSRNASRTSKSPSPAGSGYVSRTPSRSPSGSRSPYRSHSRSISSDRQSGSPRYRSRSRSEHPDQQNGSPRYKSRSRSISPDRMQ</sequence>
<comment type="similarity">
    <text evidence="2 7">Belongs to the PRP38 family.</text>
</comment>
<keyword evidence="3 7" id="KW-0507">mRNA processing</keyword>
<keyword evidence="4 7" id="KW-0747">Spliceosome</keyword>
<keyword evidence="6 7" id="KW-0539">Nucleus</keyword>
<comment type="subcellular location">
    <subcellularLocation>
        <location evidence="1 7">Nucleus</location>
    </subcellularLocation>
</comment>
<evidence type="ECO:0000256" key="1">
    <source>
        <dbReference type="ARBA" id="ARBA00004123"/>
    </source>
</evidence>
<dbReference type="InterPro" id="IPR005037">
    <property type="entry name" value="PRP38"/>
</dbReference>
<dbReference type="Proteomes" id="UP000076871">
    <property type="component" value="Unassembled WGS sequence"/>
</dbReference>
<gene>
    <name evidence="9" type="ORF">LAESUDRAFT_671444</name>
</gene>
<comment type="function">
    <text evidence="7">Required for pre-mRNA splicing.</text>
</comment>
<dbReference type="GeneID" id="63822493"/>
<dbReference type="STRING" id="1314785.A0A165HA15"/>
<feature type="compositionally biased region" description="Polar residues" evidence="8">
    <location>
        <begin position="222"/>
        <end position="235"/>
    </location>
</feature>
<organism evidence="9 10">
    <name type="scientific">Laetiporus sulphureus 93-53</name>
    <dbReference type="NCBI Taxonomy" id="1314785"/>
    <lineage>
        <taxon>Eukaryota</taxon>
        <taxon>Fungi</taxon>
        <taxon>Dikarya</taxon>
        <taxon>Basidiomycota</taxon>
        <taxon>Agaricomycotina</taxon>
        <taxon>Agaricomycetes</taxon>
        <taxon>Polyporales</taxon>
        <taxon>Laetiporus</taxon>
    </lineage>
</organism>
<reference evidence="9 10" key="1">
    <citation type="journal article" date="2016" name="Mol. Biol. Evol.">
        <title>Comparative Genomics of Early-Diverging Mushroom-Forming Fungi Provides Insights into the Origins of Lignocellulose Decay Capabilities.</title>
        <authorList>
            <person name="Nagy L.G."/>
            <person name="Riley R."/>
            <person name="Tritt A."/>
            <person name="Adam C."/>
            <person name="Daum C."/>
            <person name="Floudas D."/>
            <person name="Sun H."/>
            <person name="Yadav J.S."/>
            <person name="Pangilinan J."/>
            <person name="Larsson K.H."/>
            <person name="Matsuura K."/>
            <person name="Barry K."/>
            <person name="Labutti K."/>
            <person name="Kuo R."/>
            <person name="Ohm R.A."/>
            <person name="Bhattacharya S.S."/>
            <person name="Shirouzu T."/>
            <person name="Yoshinaga Y."/>
            <person name="Martin F.M."/>
            <person name="Grigoriev I.V."/>
            <person name="Hibbett D.S."/>
        </authorList>
    </citation>
    <scope>NUCLEOTIDE SEQUENCE [LARGE SCALE GENOMIC DNA]</scope>
    <source>
        <strain evidence="9 10">93-53</strain>
    </source>
</reference>
<evidence type="ECO:0000256" key="8">
    <source>
        <dbReference type="SAM" id="MobiDB-lite"/>
    </source>
</evidence>